<reference evidence="8 9" key="1">
    <citation type="submission" date="2018-10" db="EMBL/GenBank/DDBJ databases">
        <title>Co-occurring genomic capacity for anaerobic methane metabolism and dissimilatory sulfite reduction discovered in the Korarchaeota.</title>
        <authorList>
            <person name="Mckay L.J."/>
            <person name="Dlakic M."/>
            <person name="Fields M.W."/>
            <person name="Delmont T.O."/>
            <person name="Eren A.M."/>
            <person name="Jay Z.J."/>
            <person name="Klingelsmith K.B."/>
            <person name="Rusch D.B."/>
            <person name="Inskeep W.P."/>
        </authorList>
    </citation>
    <scope>NUCLEOTIDE SEQUENCE [LARGE SCALE GENOMIC DNA]</scope>
    <source>
        <strain evidence="8 9">MDKW</strain>
    </source>
</reference>
<dbReference type="InterPro" id="IPR050596">
    <property type="entry name" value="AspAT/PAT-like"/>
</dbReference>
<dbReference type="AlphaFoldDB" id="A0A429GQZ5"/>
<organism evidence="8 9">
    <name type="scientific">Candidatus Methanodesulfokora washburnensis</name>
    <dbReference type="NCBI Taxonomy" id="2478471"/>
    <lineage>
        <taxon>Archaea</taxon>
        <taxon>Thermoproteota</taxon>
        <taxon>Candidatus Korarchaeia</taxon>
        <taxon>Candidatus Korarchaeia incertae sedis</taxon>
        <taxon>Candidatus Methanodesulfokora</taxon>
    </lineage>
</organism>
<protein>
    <submittedName>
        <fullName evidence="8">Pyridoxal phosphate-dependent aminotransferase</fullName>
    </submittedName>
</protein>
<dbReference type="GO" id="GO:0008483">
    <property type="term" value="F:transaminase activity"/>
    <property type="evidence" value="ECO:0007669"/>
    <property type="project" value="UniProtKB-KW"/>
</dbReference>
<gene>
    <name evidence="8" type="ORF">D6D85_04140</name>
</gene>
<dbReference type="PANTHER" id="PTHR46383">
    <property type="entry name" value="ASPARTATE AMINOTRANSFERASE"/>
    <property type="match status" value="1"/>
</dbReference>
<dbReference type="InterPro" id="IPR015422">
    <property type="entry name" value="PyrdxlP-dep_Trfase_small"/>
</dbReference>
<dbReference type="Gene3D" id="3.40.640.10">
    <property type="entry name" value="Type I PLP-dependent aspartate aminotransferase-like (Major domain)"/>
    <property type="match status" value="1"/>
</dbReference>
<sequence length="406" mass="46252">MRGISDIALYSIKNPSSIREIMNLVADFQKHPEKYPKKLIYLGGGWPQDPPPRQIFDAYRELSDEELRISAGYPPTKGDPDYLEAICKYEREVFGGKFGVEEIISGNGSTDLTSALFKVLLNPGDEVVLTRPSYLNYDRQIIIEAGMDVRIKRWNLIKDHFFSPNIDELQEIVTDRTKLLILTSPGNPDGQVIDDDLMKAVIDIAEERKFYILLDEAYRAFHFEKEPRYISNPYKSDSLILLLTLSKELRLPGWRMSHIVANPDLIRAIETVEQAKSLAPSRLPQRVFVKAISKDVNGIKKFIREYTPKKYGEVARKTVELMREVPKIEILEPKGGFYVFFDASMIERSSSTFVSRLLKEQQVALAPGADFGMEGWVRLSFAPSVEDLGYIEEGINRIKEFVTGSS</sequence>
<dbReference type="OrthoDB" id="372018at2157"/>
<dbReference type="CDD" id="cd00609">
    <property type="entry name" value="AAT_like"/>
    <property type="match status" value="1"/>
</dbReference>
<accession>A0A429GQZ5</accession>
<proteinExistence type="inferred from homology"/>
<evidence type="ECO:0000259" key="7">
    <source>
        <dbReference type="Pfam" id="PF00155"/>
    </source>
</evidence>
<keyword evidence="6" id="KW-0663">Pyridoxal phosphate</keyword>
<name>A0A429GQZ5_9CREN</name>
<evidence type="ECO:0000256" key="5">
    <source>
        <dbReference type="ARBA" id="ARBA00022679"/>
    </source>
</evidence>
<dbReference type="GO" id="GO:0006520">
    <property type="term" value="P:amino acid metabolic process"/>
    <property type="evidence" value="ECO:0007669"/>
    <property type="project" value="InterPro"/>
</dbReference>
<dbReference type="InterPro" id="IPR004839">
    <property type="entry name" value="Aminotransferase_I/II_large"/>
</dbReference>
<evidence type="ECO:0000313" key="8">
    <source>
        <dbReference type="EMBL" id="RSN76151.1"/>
    </source>
</evidence>
<feature type="domain" description="Aminotransferase class I/classII large" evidence="7">
    <location>
        <begin position="40"/>
        <end position="388"/>
    </location>
</feature>
<dbReference type="InterPro" id="IPR015424">
    <property type="entry name" value="PyrdxlP-dep_Trfase"/>
</dbReference>
<dbReference type="PANTHER" id="PTHR46383:SF1">
    <property type="entry name" value="ASPARTATE AMINOTRANSFERASE"/>
    <property type="match status" value="1"/>
</dbReference>
<dbReference type="Pfam" id="PF00155">
    <property type="entry name" value="Aminotran_1_2"/>
    <property type="match status" value="1"/>
</dbReference>
<keyword evidence="5 8" id="KW-0808">Transferase</keyword>
<evidence type="ECO:0000256" key="2">
    <source>
        <dbReference type="ARBA" id="ARBA00007441"/>
    </source>
</evidence>
<dbReference type="SUPFAM" id="SSF53383">
    <property type="entry name" value="PLP-dependent transferases"/>
    <property type="match status" value="1"/>
</dbReference>
<comment type="caution">
    <text evidence="8">The sequence shown here is derived from an EMBL/GenBank/DDBJ whole genome shotgun (WGS) entry which is preliminary data.</text>
</comment>
<comment type="similarity">
    <text evidence="2">Belongs to the class-I pyridoxal-phosphate-dependent aminotransferase family.</text>
</comment>
<dbReference type="Gene3D" id="3.90.1150.10">
    <property type="entry name" value="Aspartate Aminotransferase, domain 1"/>
    <property type="match status" value="1"/>
</dbReference>
<evidence type="ECO:0000256" key="3">
    <source>
        <dbReference type="ARBA" id="ARBA00011738"/>
    </source>
</evidence>
<dbReference type="GO" id="GO:0030170">
    <property type="term" value="F:pyridoxal phosphate binding"/>
    <property type="evidence" value="ECO:0007669"/>
    <property type="project" value="InterPro"/>
</dbReference>
<evidence type="ECO:0000256" key="6">
    <source>
        <dbReference type="ARBA" id="ARBA00022898"/>
    </source>
</evidence>
<keyword evidence="4 8" id="KW-0032">Aminotransferase</keyword>
<evidence type="ECO:0000256" key="4">
    <source>
        <dbReference type="ARBA" id="ARBA00022576"/>
    </source>
</evidence>
<dbReference type="EMBL" id="RCOS01000062">
    <property type="protein sequence ID" value="RSN76151.1"/>
    <property type="molecule type" value="Genomic_DNA"/>
</dbReference>
<evidence type="ECO:0000313" key="9">
    <source>
        <dbReference type="Proteomes" id="UP000277582"/>
    </source>
</evidence>
<evidence type="ECO:0000256" key="1">
    <source>
        <dbReference type="ARBA" id="ARBA00001933"/>
    </source>
</evidence>
<dbReference type="RefSeq" id="WP_125670775.1">
    <property type="nucleotide sequence ID" value="NZ_RCOS01000062.1"/>
</dbReference>
<comment type="subunit">
    <text evidence="3">Homodimer.</text>
</comment>
<dbReference type="Proteomes" id="UP000277582">
    <property type="component" value="Unassembled WGS sequence"/>
</dbReference>
<dbReference type="InterPro" id="IPR015421">
    <property type="entry name" value="PyrdxlP-dep_Trfase_major"/>
</dbReference>
<keyword evidence="9" id="KW-1185">Reference proteome</keyword>
<comment type="cofactor">
    <cofactor evidence="1">
        <name>pyridoxal 5'-phosphate</name>
        <dbReference type="ChEBI" id="CHEBI:597326"/>
    </cofactor>
</comment>